<reference evidence="5 6" key="1">
    <citation type="journal article" date="2016" name="Nat. Commun.">
        <title>Thousands of microbial genomes shed light on interconnected biogeochemical processes in an aquifer system.</title>
        <authorList>
            <person name="Anantharaman K."/>
            <person name="Brown C.T."/>
            <person name="Hug L.A."/>
            <person name="Sharon I."/>
            <person name="Castelle C.J."/>
            <person name="Probst A.J."/>
            <person name="Thomas B.C."/>
            <person name="Singh A."/>
            <person name="Wilkins M.J."/>
            <person name="Karaoz U."/>
            <person name="Brodie E.L."/>
            <person name="Williams K.H."/>
            <person name="Hubbard S.S."/>
            <person name="Banfield J.F."/>
        </authorList>
    </citation>
    <scope>NUCLEOTIDE SEQUENCE [LARGE SCALE GENOMIC DNA]</scope>
</reference>
<keyword evidence="2" id="KW-0238">DNA-binding</keyword>
<dbReference type="PROSITE" id="PS50943">
    <property type="entry name" value="HTH_CROC1"/>
    <property type="match status" value="1"/>
</dbReference>
<dbReference type="Gene3D" id="1.10.260.40">
    <property type="entry name" value="lambda repressor-like DNA-binding domains"/>
    <property type="match status" value="1"/>
</dbReference>
<comment type="caution">
    <text evidence="5">The sequence shown here is derived from an EMBL/GenBank/DDBJ whole genome shotgun (WGS) entry which is preliminary data.</text>
</comment>
<keyword evidence="1" id="KW-0805">Transcription regulation</keyword>
<gene>
    <name evidence="5" type="ORF">A2V92_05100</name>
</gene>
<protein>
    <submittedName>
        <fullName evidence="5">Transcriptional regulator</fullName>
    </submittedName>
</protein>
<evidence type="ECO:0000313" key="6">
    <source>
        <dbReference type="Proteomes" id="UP000179344"/>
    </source>
</evidence>
<accession>A0A1F6TJG3</accession>
<keyword evidence="3" id="KW-0804">Transcription</keyword>
<dbReference type="InterPro" id="IPR001387">
    <property type="entry name" value="Cro/C1-type_HTH"/>
</dbReference>
<dbReference type="PANTHER" id="PTHR36511:SF4">
    <property type="entry name" value="ANTITOXIN MQSA"/>
    <property type="match status" value="1"/>
</dbReference>
<dbReference type="CDD" id="cd00093">
    <property type="entry name" value="HTH_XRE"/>
    <property type="match status" value="1"/>
</dbReference>
<dbReference type="AlphaFoldDB" id="A0A1F6TJG3"/>
<feature type="domain" description="HTH cro/C1-type" evidence="4">
    <location>
        <begin position="38"/>
        <end position="74"/>
    </location>
</feature>
<dbReference type="Proteomes" id="UP000179344">
    <property type="component" value="Unassembled WGS sequence"/>
</dbReference>
<evidence type="ECO:0000256" key="2">
    <source>
        <dbReference type="ARBA" id="ARBA00023125"/>
    </source>
</evidence>
<organism evidence="5 6">
    <name type="scientific">Candidatus Muproteobacteria bacterium RBG_16_65_31</name>
    <dbReference type="NCBI Taxonomy" id="1817759"/>
    <lineage>
        <taxon>Bacteria</taxon>
        <taxon>Pseudomonadati</taxon>
        <taxon>Pseudomonadota</taxon>
        <taxon>Candidatus Muproteobacteria</taxon>
    </lineage>
</organism>
<dbReference type="SUPFAM" id="SSF47413">
    <property type="entry name" value="lambda repressor-like DNA-binding domains"/>
    <property type="match status" value="1"/>
</dbReference>
<dbReference type="GO" id="GO:0003677">
    <property type="term" value="F:DNA binding"/>
    <property type="evidence" value="ECO:0007669"/>
    <property type="project" value="UniProtKB-KW"/>
</dbReference>
<evidence type="ECO:0000256" key="3">
    <source>
        <dbReference type="ARBA" id="ARBA00023163"/>
    </source>
</evidence>
<evidence type="ECO:0000313" key="5">
    <source>
        <dbReference type="EMBL" id="OGI45277.1"/>
    </source>
</evidence>
<dbReference type="InterPro" id="IPR052359">
    <property type="entry name" value="HTH-type_reg/antitoxin"/>
</dbReference>
<sequence length="97" mass="10845">MDKKAFAELVSSVQDMGRHMRDEKVAGARVIKVREPNVRAIRRKSGLSQSQFAALIGVNLRTLQNWEQGRTRPTGPARALLRIVEKNPKAMLTLHAA</sequence>
<proteinExistence type="predicted"/>
<evidence type="ECO:0000259" key="4">
    <source>
        <dbReference type="PROSITE" id="PS50943"/>
    </source>
</evidence>
<dbReference type="InterPro" id="IPR010982">
    <property type="entry name" value="Lambda_DNA-bd_dom_sf"/>
</dbReference>
<name>A0A1F6TJG3_9PROT</name>
<dbReference type="PANTHER" id="PTHR36511">
    <property type="entry name" value="MERR FAMILY BACTERIAL REGULATORY PROTEIN"/>
    <property type="match status" value="1"/>
</dbReference>
<dbReference type="EMBL" id="MFST01000007">
    <property type="protein sequence ID" value="OGI45277.1"/>
    <property type="molecule type" value="Genomic_DNA"/>
</dbReference>
<evidence type="ECO:0000256" key="1">
    <source>
        <dbReference type="ARBA" id="ARBA00023015"/>
    </source>
</evidence>
<dbReference type="Pfam" id="PF01381">
    <property type="entry name" value="HTH_3"/>
    <property type="match status" value="1"/>
</dbReference>
<dbReference type="SMART" id="SM00530">
    <property type="entry name" value="HTH_XRE"/>
    <property type="match status" value="1"/>
</dbReference>